<name>S4YBR5_SORCE</name>
<evidence type="ECO:0000313" key="2">
    <source>
        <dbReference type="EMBL" id="AGP41800.1"/>
    </source>
</evidence>
<protein>
    <recommendedName>
        <fullName evidence="4">HhH-GPD domain-containing protein</fullName>
    </recommendedName>
</protein>
<sequence length="203" mass="21892">MDTVFTIGHGTRSLEELVELLGDGPADTLVDVRRFPGSSRSPHLGRPALAEALPALGVTYVFRGDTLGGRRTGRDGSPHVAWENPSFRAYADHMETAEFQRALAEVEAEARAGRRMAVMCAETLWWRCHRRLIADALVARGLAVVHLLGPGARASHALNPAARIDRSGRLVYDVGAQRALPLGGAGAERAPAPARPARPRRAR</sequence>
<feature type="compositionally biased region" description="Low complexity" evidence="1">
    <location>
        <begin position="183"/>
        <end position="192"/>
    </location>
</feature>
<dbReference type="EMBL" id="CP003969">
    <property type="protein sequence ID" value="AGP41800.1"/>
    <property type="molecule type" value="Genomic_DNA"/>
</dbReference>
<gene>
    <name evidence="2" type="ORF">SCE1572_49315</name>
</gene>
<dbReference type="PATRIC" id="fig|1254432.3.peg.11123"/>
<dbReference type="PIRSF" id="PIRSF024492">
    <property type="entry name" value="UCP024492"/>
    <property type="match status" value="1"/>
</dbReference>
<dbReference type="InterPro" id="IPR014519">
    <property type="entry name" value="UCP024492"/>
</dbReference>
<dbReference type="RefSeq" id="WP_020741693.1">
    <property type="nucleotide sequence ID" value="NC_021658.1"/>
</dbReference>
<dbReference type="PANTHER" id="PTHR39337">
    <property type="entry name" value="BLR5642 PROTEIN"/>
    <property type="match status" value="1"/>
</dbReference>
<proteinExistence type="predicted"/>
<reference evidence="2 3" key="1">
    <citation type="journal article" date="2013" name="Sci. Rep.">
        <title>Extraordinary expansion of a Sorangium cellulosum genome from an alkaline milieu.</title>
        <authorList>
            <person name="Han K."/>
            <person name="Li Z.F."/>
            <person name="Peng R."/>
            <person name="Zhu L.P."/>
            <person name="Zhou T."/>
            <person name="Wang L.G."/>
            <person name="Li S.G."/>
            <person name="Zhang X.B."/>
            <person name="Hu W."/>
            <person name="Wu Z.H."/>
            <person name="Qin N."/>
            <person name="Li Y.Z."/>
        </authorList>
    </citation>
    <scope>NUCLEOTIDE SEQUENCE [LARGE SCALE GENOMIC DNA]</scope>
    <source>
        <strain evidence="2 3">So0157-2</strain>
    </source>
</reference>
<evidence type="ECO:0008006" key="4">
    <source>
        <dbReference type="Google" id="ProtNLM"/>
    </source>
</evidence>
<accession>S4YBR5</accession>
<dbReference type="KEGG" id="scu:SCE1572_49315"/>
<dbReference type="Proteomes" id="UP000014803">
    <property type="component" value="Chromosome"/>
</dbReference>
<dbReference type="InterPro" id="IPR007438">
    <property type="entry name" value="DUF488"/>
</dbReference>
<evidence type="ECO:0000313" key="3">
    <source>
        <dbReference type="Proteomes" id="UP000014803"/>
    </source>
</evidence>
<dbReference type="HOGENOM" id="CLU_077467_0_1_7"/>
<dbReference type="PANTHER" id="PTHR39337:SF1">
    <property type="entry name" value="BLR5642 PROTEIN"/>
    <property type="match status" value="1"/>
</dbReference>
<dbReference type="Pfam" id="PF04343">
    <property type="entry name" value="DUF488"/>
    <property type="match status" value="1"/>
</dbReference>
<organism evidence="2 3">
    <name type="scientific">Sorangium cellulosum So0157-2</name>
    <dbReference type="NCBI Taxonomy" id="1254432"/>
    <lineage>
        <taxon>Bacteria</taxon>
        <taxon>Pseudomonadati</taxon>
        <taxon>Myxococcota</taxon>
        <taxon>Polyangia</taxon>
        <taxon>Polyangiales</taxon>
        <taxon>Polyangiaceae</taxon>
        <taxon>Sorangium</taxon>
    </lineage>
</organism>
<evidence type="ECO:0000256" key="1">
    <source>
        <dbReference type="SAM" id="MobiDB-lite"/>
    </source>
</evidence>
<dbReference type="OrthoDB" id="9789109at2"/>
<feature type="region of interest" description="Disordered" evidence="1">
    <location>
        <begin position="183"/>
        <end position="203"/>
    </location>
</feature>
<dbReference type="eggNOG" id="COG5483">
    <property type="taxonomic scope" value="Bacteria"/>
</dbReference>
<dbReference type="AlphaFoldDB" id="S4YBR5"/>